<keyword evidence="3" id="KW-0560">Oxidoreductase</keyword>
<keyword evidence="1" id="KW-0732">Signal</keyword>
<organism evidence="3 4">
    <name type="scientific">Flavobacterium cutihirudinis</name>
    <dbReference type="NCBI Taxonomy" id="1265740"/>
    <lineage>
        <taxon>Bacteria</taxon>
        <taxon>Pseudomonadati</taxon>
        <taxon>Bacteroidota</taxon>
        <taxon>Flavobacteriia</taxon>
        <taxon>Flavobacteriales</taxon>
        <taxon>Flavobacteriaceae</taxon>
        <taxon>Flavobacterium</taxon>
    </lineage>
</organism>
<accession>A0A3D9G2T0</accession>
<dbReference type="Pfam" id="PF03992">
    <property type="entry name" value="ABM"/>
    <property type="match status" value="1"/>
</dbReference>
<name>A0A3D9G2T0_9FLAO</name>
<evidence type="ECO:0000313" key="3">
    <source>
        <dbReference type="EMBL" id="RED26882.1"/>
    </source>
</evidence>
<feature type="signal peptide" evidence="1">
    <location>
        <begin position="1"/>
        <end position="22"/>
    </location>
</feature>
<protein>
    <submittedName>
        <fullName evidence="3">Quinol monooxygenase YgiN</fullName>
    </submittedName>
</protein>
<dbReference type="PANTHER" id="PTHR33336:SF15">
    <property type="entry name" value="ABM DOMAIN-CONTAINING PROTEIN"/>
    <property type="match status" value="1"/>
</dbReference>
<dbReference type="SUPFAM" id="SSF54909">
    <property type="entry name" value="Dimeric alpha+beta barrel"/>
    <property type="match status" value="2"/>
</dbReference>
<dbReference type="RefSeq" id="WP_115886954.1">
    <property type="nucleotide sequence ID" value="NZ_QRDQ01000007.1"/>
</dbReference>
<dbReference type="InterPro" id="IPR007138">
    <property type="entry name" value="ABM_dom"/>
</dbReference>
<comment type="caution">
    <text evidence="3">The sequence shown here is derived from an EMBL/GenBank/DDBJ whole genome shotgun (WGS) entry which is preliminary data.</text>
</comment>
<keyword evidence="3" id="KW-0503">Monooxygenase</keyword>
<dbReference type="Proteomes" id="UP000257004">
    <property type="component" value="Unassembled WGS sequence"/>
</dbReference>
<dbReference type="EMBL" id="QRDQ01000007">
    <property type="protein sequence ID" value="RED26882.1"/>
    <property type="molecule type" value="Genomic_DNA"/>
</dbReference>
<evidence type="ECO:0000259" key="2">
    <source>
        <dbReference type="PROSITE" id="PS51725"/>
    </source>
</evidence>
<proteinExistence type="predicted"/>
<gene>
    <name evidence="3" type="ORF">BD847_0808</name>
</gene>
<dbReference type="GO" id="GO:0004497">
    <property type="term" value="F:monooxygenase activity"/>
    <property type="evidence" value="ECO:0007669"/>
    <property type="project" value="UniProtKB-KW"/>
</dbReference>
<dbReference type="InterPro" id="IPR050744">
    <property type="entry name" value="AI-2_Isomerase_LsrG"/>
</dbReference>
<dbReference type="OrthoDB" id="9792284at2"/>
<evidence type="ECO:0000313" key="4">
    <source>
        <dbReference type="Proteomes" id="UP000257004"/>
    </source>
</evidence>
<feature type="chain" id="PRO_5017760529" evidence="1">
    <location>
        <begin position="23"/>
        <end position="256"/>
    </location>
</feature>
<dbReference type="Gene3D" id="3.30.70.100">
    <property type="match status" value="1"/>
</dbReference>
<sequence length="256" mass="29623">MKTTAYKSVSKTAFAIAVYAFALVTNTTKAQNSIRIKTGILTETTSKLTRYEVNKQNEAQLRKALTDYVTASISSKENIMAEAFYEQDNTNILWLIERWNGKNQLENFSKKSEAKALQSLTQKLKIAPKTYYLKDLEPLTKEQWRKTSKKEDNQLVIMLFVDAKKGTEQNFKDTYHTAMPQFRSEPGVVTYQLSEIEGDETQFVTYEKFRSQDAFQYHLDFPPIKPVIEYLETSIKKPPFQNGIHNLIEFAPLTRE</sequence>
<dbReference type="PANTHER" id="PTHR33336">
    <property type="entry name" value="QUINOL MONOOXYGENASE YGIN-RELATED"/>
    <property type="match status" value="1"/>
</dbReference>
<feature type="domain" description="ABM" evidence="2">
    <location>
        <begin position="155"/>
        <end position="245"/>
    </location>
</feature>
<dbReference type="AlphaFoldDB" id="A0A3D9G2T0"/>
<evidence type="ECO:0000256" key="1">
    <source>
        <dbReference type="SAM" id="SignalP"/>
    </source>
</evidence>
<dbReference type="PROSITE" id="PS51725">
    <property type="entry name" value="ABM"/>
    <property type="match status" value="1"/>
</dbReference>
<reference evidence="3 4" key="1">
    <citation type="submission" date="2018-07" db="EMBL/GenBank/DDBJ databases">
        <title>Genomic Encyclopedia of Archaeal and Bacterial Type Strains, Phase II (KMG-II): from individual species to whole genera.</title>
        <authorList>
            <person name="Goeker M."/>
        </authorList>
    </citation>
    <scope>NUCLEOTIDE SEQUENCE [LARGE SCALE GENOMIC DNA]</scope>
    <source>
        <strain evidence="3 4">DSM 25795</strain>
    </source>
</reference>
<keyword evidence="4" id="KW-1185">Reference proteome</keyword>
<dbReference type="InterPro" id="IPR011008">
    <property type="entry name" value="Dimeric_a/b-barrel"/>
</dbReference>